<protein>
    <submittedName>
        <fullName evidence="5">AMP-dependent synthetase</fullName>
    </submittedName>
</protein>
<dbReference type="OrthoDB" id="9765680at2"/>
<dbReference type="NCBIfam" id="NF004837">
    <property type="entry name" value="PRK06187.1"/>
    <property type="match status" value="1"/>
</dbReference>
<dbReference type="InterPro" id="IPR050237">
    <property type="entry name" value="ATP-dep_AMP-bd_enzyme"/>
</dbReference>
<reference evidence="5 6" key="1">
    <citation type="submission" date="2015-01" db="EMBL/GenBank/DDBJ databases">
        <title>Draft genome sequence of Pedobacter sp. NL19 isolated from sludge of an effluent treatment pond in an abandoned uranium mine.</title>
        <authorList>
            <person name="Santos T."/>
            <person name="Caetano T."/>
            <person name="Covas C."/>
            <person name="Cruz A."/>
            <person name="Mendo S."/>
        </authorList>
    </citation>
    <scope>NUCLEOTIDE SEQUENCE [LARGE SCALE GENOMIC DNA]</scope>
    <source>
        <strain evidence="5 6">NL19</strain>
    </source>
</reference>
<evidence type="ECO:0000259" key="3">
    <source>
        <dbReference type="Pfam" id="PF00501"/>
    </source>
</evidence>
<name>A0A0D0GP20_9SPHI</name>
<dbReference type="AlphaFoldDB" id="A0A0D0GP20"/>
<evidence type="ECO:0000256" key="2">
    <source>
        <dbReference type="ARBA" id="ARBA00022598"/>
    </source>
</evidence>
<dbReference type="RefSeq" id="WP_041880058.1">
    <property type="nucleotide sequence ID" value="NZ_CP157278.1"/>
</dbReference>
<dbReference type="PANTHER" id="PTHR43767:SF1">
    <property type="entry name" value="NONRIBOSOMAL PEPTIDE SYNTHASE PES1 (EUROFUNG)-RELATED"/>
    <property type="match status" value="1"/>
</dbReference>
<accession>A0A0D0GP20</accession>
<dbReference type="Pfam" id="PF00501">
    <property type="entry name" value="AMP-binding"/>
    <property type="match status" value="1"/>
</dbReference>
<dbReference type="SUPFAM" id="SSF56801">
    <property type="entry name" value="Acetyl-CoA synthetase-like"/>
    <property type="match status" value="1"/>
</dbReference>
<dbReference type="PANTHER" id="PTHR43767">
    <property type="entry name" value="LONG-CHAIN-FATTY-ACID--COA LIGASE"/>
    <property type="match status" value="1"/>
</dbReference>
<dbReference type="FunFam" id="3.30.300.30:FF:000008">
    <property type="entry name" value="2,3-dihydroxybenzoate-AMP ligase"/>
    <property type="match status" value="1"/>
</dbReference>
<feature type="domain" description="AMP-dependent synthetase/ligase" evidence="3">
    <location>
        <begin position="15"/>
        <end position="381"/>
    </location>
</feature>
<keyword evidence="2" id="KW-0436">Ligase</keyword>
<sequence>MRNLFLNNLLEVSAWNAANRTNQTALIYEDRSTTYGEFDKYSSQVAAGLDSLNVKAGSRVAILSKDIDYGYEILFGCAKSGAVLISMNWRLSARELKYILEDGDAELLFVQQEFVDLIKEILPELPLVRNIITIEGDGSKYPDYQSWRDGFSALNPPSFTPGEEDAVLQLYTSGTTGKPKGVQLAHYTFFRLLHHMYNAGDKWMDLNDQDVLLVSLPMFHIGGLWWAVQGFISGSTNVLIDVFIAWKVLQLIEKHKITKIELVPAMLGFCLSEPAFQTTDFSSVKAILYGGSPISDVLMSKAAGKFGCDFFQIYGMTETGNMAVCLRPEDHHVNGVKRLNAAGRPLPGVEVKIIDPSGRQLKATEVGEIYIKSPSVMLAYWKNQEETDGTLVDGWIRTGDGGYQDQDGYLYVCDRIKDMIICAGENIFPAEIEAVLCEHEDVAEAAVIGIPDDLLGESVKAFVVLKPGAVLKSRALIGFVRARLANFKGPNSVSFIEELPRNPSGKILKRVLREPYWTGRKRAVN</sequence>
<comment type="caution">
    <text evidence="5">The sequence shown here is derived from an EMBL/GenBank/DDBJ whole genome shotgun (WGS) entry which is preliminary data.</text>
</comment>
<evidence type="ECO:0000313" key="5">
    <source>
        <dbReference type="EMBL" id="KIO77865.1"/>
    </source>
</evidence>
<evidence type="ECO:0000256" key="1">
    <source>
        <dbReference type="ARBA" id="ARBA00006432"/>
    </source>
</evidence>
<proteinExistence type="inferred from homology"/>
<dbReference type="Gene3D" id="3.40.50.12780">
    <property type="entry name" value="N-terminal domain of ligase-like"/>
    <property type="match status" value="1"/>
</dbReference>
<dbReference type="EMBL" id="JXRA01000028">
    <property type="protein sequence ID" value="KIO77865.1"/>
    <property type="molecule type" value="Genomic_DNA"/>
</dbReference>
<evidence type="ECO:0000259" key="4">
    <source>
        <dbReference type="Pfam" id="PF13193"/>
    </source>
</evidence>
<dbReference type="Pfam" id="PF13193">
    <property type="entry name" value="AMP-binding_C"/>
    <property type="match status" value="1"/>
</dbReference>
<comment type="similarity">
    <text evidence="1">Belongs to the ATP-dependent AMP-binding enzyme family.</text>
</comment>
<dbReference type="Proteomes" id="UP000032049">
    <property type="component" value="Unassembled WGS sequence"/>
</dbReference>
<dbReference type="InterPro" id="IPR000873">
    <property type="entry name" value="AMP-dep_synth/lig_dom"/>
</dbReference>
<organism evidence="5 6">
    <name type="scientific">Pedobacter lusitanus</name>
    <dbReference type="NCBI Taxonomy" id="1503925"/>
    <lineage>
        <taxon>Bacteria</taxon>
        <taxon>Pseudomonadati</taxon>
        <taxon>Bacteroidota</taxon>
        <taxon>Sphingobacteriia</taxon>
        <taxon>Sphingobacteriales</taxon>
        <taxon>Sphingobacteriaceae</taxon>
        <taxon>Pedobacter</taxon>
    </lineage>
</organism>
<gene>
    <name evidence="5" type="ORF">TH53_06955</name>
</gene>
<dbReference type="InterPro" id="IPR042099">
    <property type="entry name" value="ANL_N_sf"/>
</dbReference>
<dbReference type="InterPro" id="IPR025110">
    <property type="entry name" value="AMP-bd_C"/>
</dbReference>
<dbReference type="InterPro" id="IPR045851">
    <property type="entry name" value="AMP-bd_C_sf"/>
</dbReference>
<feature type="domain" description="AMP-binding enzyme C-terminal" evidence="4">
    <location>
        <begin position="431"/>
        <end position="506"/>
    </location>
</feature>
<dbReference type="GO" id="GO:0016878">
    <property type="term" value="F:acid-thiol ligase activity"/>
    <property type="evidence" value="ECO:0007669"/>
    <property type="project" value="UniProtKB-ARBA"/>
</dbReference>
<dbReference type="STRING" id="1503925.TH53_06955"/>
<dbReference type="Gene3D" id="3.30.300.30">
    <property type="match status" value="1"/>
</dbReference>
<evidence type="ECO:0000313" key="6">
    <source>
        <dbReference type="Proteomes" id="UP000032049"/>
    </source>
</evidence>
<keyword evidence="6" id="KW-1185">Reference proteome</keyword>